<protein>
    <recommendedName>
        <fullName evidence="3">HNH endonuclease</fullName>
    </recommendedName>
</protein>
<organism evidence="1 2">
    <name type="scientific">Pseudomonas phage phiK7A1</name>
    <dbReference type="NCBI Taxonomy" id="2759194"/>
    <lineage>
        <taxon>Viruses</taxon>
        <taxon>Duplodnaviria</taxon>
        <taxon>Heunggongvirae</taxon>
        <taxon>Uroviricota</taxon>
        <taxon>Caudoviricetes</taxon>
        <taxon>Vandenendeviridae</taxon>
        <taxon>Gorskivirinae</taxon>
        <taxon>Torinovirus</taxon>
        <taxon>Torinovirus K7A1</taxon>
    </lineage>
</organism>
<dbReference type="Proteomes" id="UP000516415">
    <property type="component" value="Segment"/>
</dbReference>
<dbReference type="CDD" id="cd00085">
    <property type="entry name" value="HNHc"/>
    <property type="match status" value="1"/>
</dbReference>
<reference evidence="1 2" key="1">
    <citation type="submission" date="2020-07" db="EMBL/GenBank/DDBJ databases">
        <authorList>
            <person name="Martino G."/>
            <person name="Holtappels D."/>
            <person name="Wagemans J."/>
            <person name="Lavigne R."/>
            <person name="Turina M."/>
            <person name="Ciuffo M."/>
        </authorList>
    </citation>
    <scope>NUCLEOTIDE SEQUENCE [LARGE SCALE GENOMIC DNA]</scope>
</reference>
<gene>
    <name evidence="1" type="ORF">phiK7A1_054</name>
</gene>
<proteinExistence type="predicted"/>
<name>A0A7H0XFQ4_9CAUD</name>
<accession>A0A7H0XFQ4</accession>
<dbReference type="EMBL" id="MT740307">
    <property type="protein sequence ID" value="QNR53844.1"/>
    <property type="molecule type" value="Genomic_DNA"/>
</dbReference>
<sequence>MKACTQCSQVKPLGDYYFKGRKADNILMSECKVCFNNRNMDRYEEKARWLVEQKGGGCTLCGYSECTAALEFHHKDPSQKDFQINKRWSMTKEAILLEIEKCVLLCANCHRETHWKIARGETVEFIGR</sequence>
<dbReference type="InterPro" id="IPR003615">
    <property type="entry name" value="HNH_nuc"/>
</dbReference>
<evidence type="ECO:0000313" key="2">
    <source>
        <dbReference type="Proteomes" id="UP000516415"/>
    </source>
</evidence>
<evidence type="ECO:0000313" key="1">
    <source>
        <dbReference type="EMBL" id="QNR53844.1"/>
    </source>
</evidence>
<evidence type="ECO:0008006" key="3">
    <source>
        <dbReference type="Google" id="ProtNLM"/>
    </source>
</evidence>
<keyword evidence="2" id="KW-1185">Reference proteome</keyword>